<proteinExistence type="predicted"/>
<sequence>MDAQVMAAVVTSAGTGAVALLGIGGTLIAQRVAWHRSHMGQRDLALIQERREAYTAFLHAALEYQRAAITFHEGLLSRADLGQEMPETKFVPADGLRFQLGVTLTALRLLAPRTVVCSAEAWSRDLRSDRFFTAMGWPGGDGIRRGLHDDFINAARVDLDVSRE</sequence>
<protein>
    <submittedName>
        <fullName evidence="2">Uncharacterized protein</fullName>
    </submittedName>
</protein>
<dbReference type="AlphaFoldDB" id="A0A852Z7P9"/>
<feature type="transmembrane region" description="Helical" evidence="1">
    <location>
        <begin position="6"/>
        <end position="29"/>
    </location>
</feature>
<reference evidence="2 3" key="1">
    <citation type="submission" date="2020-07" db="EMBL/GenBank/DDBJ databases">
        <title>Sequencing the genomes of 1000 actinobacteria strains.</title>
        <authorList>
            <person name="Klenk H.-P."/>
        </authorList>
    </citation>
    <scope>NUCLEOTIDE SEQUENCE [LARGE SCALE GENOMIC DNA]</scope>
    <source>
        <strain evidence="2 3">DSM 18448</strain>
    </source>
</reference>
<dbReference type="EMBL" id="JACBZH010000001">
    <property type="protein sequence ID" value="NYH88245.1"/>
    <property type="molecule type" value="Genomic_DNA"/>
</dbReference>
<gene>
    <name evidence="2" type="ORF">F4554_000883</name>
</gene>
<evidence type="ECO:0000256" key="1">
    <source>
        <dbReference type="SAM" id="Phobius"/>
    </source>
</evidence>
<dbReference type="Proteomes" id="UP000579605">
    <property type="component" value="Unassembled WGS sequence"/>
</dbReference>
<keyword evidence="1" id="KW-1133">Transmembrane helix</keyword>
<accession>A0A852Z7P9</accession>
<name>A0A852Z7P9_9ACTN</name>
<organism evidence="2 3">
    <name type="scientific">Actinopolymorpha rutila</name>
    <dbReference type="NCBI Taxonomy" id="446787"/>
    <lineage>
        <taxon>Bacteria</taxon>
        <taxon>Bacillati</taxon>
        <taxon>Actinomycetota</taxon>
        <taxon>Actinomycetes</taxon>
        <taxon>Propionibacteriales</taxon>
        <taxon>Actinopolymorphaceae</taxon>
        <taxon>Actinopolymorpha</taxon>
    </lineage>
</organism>
<keyword evidence="1" id="KW-0812">Transmembrane</keyword>
<dbReference type="RefSeq" id="WP_179786180.1">
    <property type="nucleotide sequence ID" value="NZ_BAAARR010000004.1"/>
</dbReference>
<evidence type="ECO:0000313" key="3">
    <source>
        <dbReference type="Proteomes" id="UP000579605"/>
    </source>
</evidence>
<keyword evidence="3" id="KW-1185">Reference proteome</keyword>
<comment type="caution">
    <text evidence="2">The sequence shown here is derived from an EMBL/GenBank/DDBJ whole genome shotgun (WGS) entry which is preliminary data.</text>
</comment>
<evidence type="ECO:0000313" key="2">
    <source>
        <dbReference type="EMBL" id="NYH88245.1"/>
    </source>
</evidence>
<keyword evidence="1" id="KW-0472">Membrane</keyword>